<dbReference type="Pfam" id="PF19038">
    <property type="entry name" value="Fuz_longin_3"/>
    <property type="match status" value="1"/>
</dbReference>
<gene>
    <name evidence="5" type="primary">HPS1</name>
</gene>
<evidence type="ECO:0000313" key="6">
    <source>
        <dbReference type="Proteomes" id="UP000694564"/>
    </source>
</evidence>
<reference evidence="5" key="2">
    <citation type="submission" date="2025-09" db="UniProtKB">
        <authorList>
            <consortium name="Ensembl"/>
        </authorList>
    </citation>
    <scope>IDENTIFICATION</scope>
</reference>
<dbReference type="GeneTree" id="ENSGT00390000015298"/>
<dbReference type="GO" id="GO:0031085">
    <property type="term" value="C:BLOC-3 complex"/>
    <property type="evidence" value="ECO:0007669"/>
    <property type="project" value="Ensembl"/>
</dbReference>
<dbReference type="OrthoDB" id="10255234at2759"/>
<feature type="domain" description="FUZ/MON1/HPS1 first Longin" evidence="2">
    <location>
        <begin position="2"/>
        <end position="159"/>
    </location>
</feature>
<feature type="domain" description="FUZ/MON1/HPS1 second Longin" evidence="3">
    <location>
        <begin position="205"/>
        <end position="403"/>
    </location>
</feature>
<dbReference type="GO" id="GO:0046983">
    <property type="term" value="F:protein dimerization activity"/>
    <property type="evidence" value="ECO:0007669"/>
    <property type="project" value="Ensembl"/>
</dbReference>
<reference evidence="5" key="1">
    <citation type="submission" date="2025-08" db="UniProtKB">
        <authorList>
            <consortium name="Ensembl"/>
        </authorList>
    </citation>
    <scope>IDENTIFICATION</scope>
</reference>
<dbReference type="Pfam" id="PF19037">
    <property type="entry name" value="Fuz_longin_2"/>
    <property type="match status" value="1"/>
</dbReference>
<dbReference type="GO" id="GO:0005085">
    <property type="term" value="F:guanyl-nucleotide exchange factor activity"/>
    <property type="evidence" value="ECO:0007669"/>
    <property type="project" value="Ensembl"/>
</dbReference>
<dbReference type="GO" id="GO:1903232">
    <property type="term" value="P:melanosome assembly"/>
    <property type="evidence" value="ECO:0007669"/>
    <property type="project" value="Ensembl"/>
</dbReference>
<name>A0A8D2D446_SCIVU</name>
<dbReference type="Ensembl" id="ENSSVLT00005020986.1">
    <property type="protein sequence ID" value="ENSSVLP00005018856.1"/>
    <property type="gene ID" value="ENSSVLG00005014775.1"/>
</dbReference>
<dbReference type="InterPro" id="IPR043972">
    <property type="entry name" value="FUZ/MON1/HPS1_longin_1"/>
</dbReference>
<dbReference type="GO" id="GO:0031410">
    <property type="term" value="C:cytoplasmic vesicle"/>
    <property type="evidence" value="ECO:0007669"/>
    <property type="project" value="Ensembl"/>
</dbReference>
<dbReference type="PANTHER" id="PTHR12761:SF1">
    <property type="entry name" value="BLOC-3 COMPLEX MEMBER HPS1"/>
    <property type="match status" value="1"/>
</dbReference>
<dbReference type="InterPro" id="IPR043970">
    <property type="entry name" value="FUZ/MON1/HPS1_longin_3"/>
</dbReference>
<dbReference type="InterPro" id="IPR043971">
    <property type="entry name" value="FUZ/MON1/HPS1_longin_2"/>
</dbReference>
<dbReference type="Proteomes" id="UP000694564">
    <property type="component" value="Chromosome 4"/>
</dbReference>
<dbReference type="AlphaFoldDB" id="A0A8D2D446"/>
<feature type="compositionally biased region" description="Polar residues" evidence="1">
    <location>
        <begin position="285"/>
        <end position="299"/>
    </location>
</feature>
<proteinExistence type="predicted"/>
<protein>
    <submittedName>
        <fullName evidence="5">HPS1 biosis of lysosomal organelles complex 3 subunit 1</fullName>
    </submittedName>
</protein>
<feature type="region of interest" description="Disordered" evidence="1">
    <location>
        <begin position="249"/>
        <end position="327"/>
    </location>
</feature>
<keyword evidence="6" id="KW-1185">Reference proteome</keyword>
<accession>A0A8D2D446</accession>
<feature type="domain" description="FUZ/MON1/HPS1 third Longin" evidence="4">
    <location>
        <begin position="543"/>
        <end position="695"/>
    </location>
</feature>
<sequence length="703" mass="79389">MKCVLVATEGAEVLFYWTDEEFKESLQLKFGQSENEEEERPALEDQLSTLLAPVIISSMTMLEKLSDTYTCFSTENDNSLYVLHLFGECLFIAINGDHSESEGDLRRKLCVLKYLFEVHFGLVTMDGQLIRKELRPPDLEQRVRVWEHFQSLLWTYSRLREQEQSFAVEAVERLIHPQLCELSIEALERHVIQAVNSSPERGGEEALHAFLLVHCKLLAFYSSHGASSLRPADLLALILLVQDLHPSESIAEDDDDSQPSPGRRPRRSQNIPVQQARSPRASGPTKGSSAETDTDSFSLTEEYFTPAPSPGQQSSGSTIWLEGGTPPTDVPQVAEDTLQTRVPHSAAPSSPKRIFLDASVKEIYCPLVPHTMYCLPLWPGINMVLLTKSPSTPLALVLYQLLDGLSLVEKKLKEGQEAGSALRSQPLLGDLRQRMDKFIKNRGGQEIQSTWLEFKTKAFSKSEPGSSWELLQVCGKLKRQLCTIYRLSFLTTAPSRGGPHLPQHLLDQVQKLMRERLMDWKDFLLVKSRRNITMVSYLEDFPGLVHFIYVDRTTGQMVAPSLSSSEKTSSELGKGPLATFVKAKVWTLVRLARRYLQKGYTTLLFHEGDFCFSYFLWFENDMGYKLQMIEVPVLSDDSVPIGVLGGDYYRKLLRYYSKSHPAEAVRCYELLTLHLSVIPTSLLVQQASQLARRLGEASRVPLP</sequence>
<dbReference type="PANTHER" id="PTHR12761">
    <property type="entry name" value="HERMANSKY-PUDLAK SYNDROME PROTEIN 1"/>
    <property type="match status" value="1"/>
</dbReference>
<evidence type="ECO:0000256" key="1">
    <source>
        <dbReference type="SAM" id="MobiDB-lite"/>
    </source>
</evidence>
<dbReference type="GO" id="GO:0016192">
    <property type="term" value="P:vesicle-mediated transport"/>
    <property type="evidence" value="ECO:0007669"/>
    <property type="project" value="InterPro"/>
</dbReference>
<evidence type="ECO:0000259" key="3">
    <source>
        <dbReference type="Pfam" id="PF19037"/>
    </source>
</evidence>
<evidence type="ECO:0000313" key="5">
    <source>
        <dbReference type="Ensembl" id="ENSSVLP00005018856.1"/>
    </source>
</evidence>
<evidence type="ECO:0000259" key="4">
    <source>
        <dbReference type="Pfam" id="PF19038"/>
    </source>
</evidence>
<dbReference type="Pfam" id="PF19036">
    <property type="entry name" value="Fuz_longin_1"/>
    <property type="match status" value="1"/>
</dbReference>
<organism evidence="5 6">
    <name type="scientific">Sciurus vulgaris</name>
    <name type="common">Eurasian red squirrel</name>
    <dbReference type="NCBI Taxonomy" id="55149"/>
    <lineage>
        <taxon>Eukaryota</taxon>
        <taxon>Metazoa</taxon>
        <taxon>Chordata</taxon>
        <taxon>Craniata</taxon>
        <taxon>Vertebrata</taxon>
        <taxon>Euteleostomi</taxon>
        <taxon>Mammalia</taxon>
        <taxon>Eutheria</taxon>
        <taxon>Euarchontoglires</taxon>
        <taxon>Glires</taxon>
        <taxon>Rodentia</taxon>
        <taxon>Sciuromorpha</taxon>
        <taxon>Sciuridae</taxon>
        <taxon>Sciurinae</taxon>
        <taxon>Sciurini</taxon>
        <taxon>Sciurus</taxon>
    </lineage>
</organism>
<dbReference type="InterPro" id="IPR026053">
    <property type="entry name" value="HPS1"/>
</dbReference>
<evidence type="ECO:0000259" key="2">
    <source>
        <dbReference type="Pfam" id="PF19036"/>
    </source>
</evidence>